<keyword evidence="6 18" id="KW-0732">Signal</keyword>
<keyword evidence="5 15" id="KW-0479">Metal-binding</keyword>
<evidence type="ECO:0000256" key="1">
    <source>
        <dbReference type="ARBA" id="ARBA00000548"/>
    </source>
</evidence>
<comment type="similarity">
    <text evidence="3">Belongs to the glycosyl hydrolase 13 family.</text>
</comment>
<feature type="binding site" evidence="17">
    <location>
        <position position="369"/>
    </location>
    <ligand>
        <name>substrate</name>
    </ligand>
</feature>
<feature type="domain" description="Glycosyl hydrolase family 13 catalytic" evidence="19">
    <location>
        <begin position="32"/>
        <end position="394"/>
    </location>
</feature>
<comment type="caution">
    <text evidence="20">The sequence shown here is derived from an EMBL/GenBank/DDBJ whole genome shotgun (WGS) entry which is preliminary data.</text>
</comment>
<feature type="disulfide bond" evidence="16">
    <location>
        <begin position="48"/>
        <end position="56"/>
    </location>
</feature>
<dbReference type="GO" id="GO:0005509">
    <property type="term" value="F:calcium ion binding"/>
    <property type="evidence" value="ECO:0007669"/>
    <property type="project" value="InterPro"/>
</dbReference>
<proteinExistence type="inferred from homology"/>
<feature type="binding site" evidence="17">
    <location>
        <position position="139"/>
    </location>
    <ligand>
        <name>substrate</name>
    </ligand>
</feature>
<dbReference type="GO" id="GO:0016052">
    <property type="term" value="P:carbohydrate catabolic process"/>
    <property type="evidence" value="ECO:0007669"/>
    <property type="project" value="InterPro"/>
</dbReference>
<dbReference type="EMBL" id="JARJCW010000108">
    <property type="protein sequence ID" value="KAJ7193425.1"/>
    <property type="molecule type" value="Genomic_DNA"/>
</dbReference>
<keyword evidence="8 15" id="KW-0106">Calcium</keyword>
<evidence type="ECO:0000259" key="19">
    <source>
        <dbReference type="SMART" id="SM00642"/>
    </source>
</evidence>
<evidence type="ECO:0000256" key="7">
    <source>
        <dbReference type="ARBA" id="ARBA00022801"/>
    </source>
</evidence>
<evidence type="ECO:0000313" key="20">
    <source>
        <dbReference type="EMBL" id="KAJ7193425.1"/>
    </source>
</evidence>
<protein>
    <recommendedName>
        <fullName evidence="4">alpha-amylase</fullName>
        <ecNumber evidence="4">3.2.1.1</ecNumber>
    </recommendedName>
</protein>
<dbReference type="InterPro" id="IPR015340">
    <property type="entry name" value="A_amylase_C_dom"/>
</dbReference>
<feature type="binding site" evidence="15">
    <location>
        <position position="253"/>
    </location>
    <ligand>
        <name>Ca(2+)</name>
        <dbReference type="ChEBI" id="CHEBI:29108"/>
        <label>2</label>
    </ligand>
</feature>
<dbReference type="CDD" id="cd11319">
    <property type="entry name" value="AmyAc_euk_AmyA"/>
    <property type="match status" value="1"/>
</dbReference>
<evidence type="ECO:0000256" key="14">
    <source>
        <dbReference type="PIRSR" id="PIRSR001024-2"/>
    </source>
</evidence>
<feature type="binding site" evidence="17">
    <location>
        <position position="227"/>
    </location>
    <ligand>
        <name>substrate</name>
    </ligand>
</feature>
<evidence type="ECO:0000256" key="5">
    <source>
        <dbReference type="ARBA" id="ARBA00022723"/>
    </source>
</evidence>
<evidence type="ECO:0000256" key="11">
    <source>
        <dbReference type="ARBA" id="ARBA00023277"/>
    </source>
</evidence>
<comment type="catalytic activity">
    <reaction evidence="1">
        <text>Endohydrolysis of (1-&gt;4)-alpha-D-glucosidic linkages in polysaccharides containing three or more (1-&gt;4)-alpha-linked D-glucose units.</text>
        <dbReference type="EC" id="3.2.1.1"/>
    </reaction>
</comment>
<evidence type="ECO:0000313" key="21">
    <source>
        <dbReference type="Proteomes" id="UP001219525"/>
    </source>
</evidence>
<evidence type="ECO:0000256" key="12">
    <source>
        <dbReference type="ARBA" id="ARBA00023295"/>
    </source>
</evidence>
<comment type="cofactor">
    <cofactor evidence="2">
        <name>Ca(2+)</name>
        <dbReference type="ChEBI" id="CHEBI:29108"/>
    </cofactor>
</comment>
<dbReference type="GO" id="GO:0004556">
    <property type="term" value="F:alpha-amylase activity"/>
    <property type="evidence" value="ECO:0007669"/>
    <property type="project" value="UniProtKB-EC"/>
</dbReference>
<feature type="binding site" evidence="15">
    <location>
        <position position="233"/>
    </location>
    <ligand>
        <name>Ca(2+)</name>
        <dbReference type="ChEBI" id="CHEBI:29108"/>
        <label>1</label>
    </ligand>
</feature>
<reference evidence="20" key="1">
    <citation type="submission" date="2023-03" db="EMBL/GenBank/DDBJ databases">
        <title>Massive genome expansion in bonnet fungi (Mycena s.s.) driven by repeated elements and novel gene families across ecological guilds.</title>
        <authorList>
            <consortium name="Lawrence Berkeley National Laboratory"/>
            <person name="Harder C.B."/>
            <person name="Miyauchi S."/>
            <person name="Viragh M."/>
            <person name="Kuo A."/>
            <person name="Thoen E."/>
            <person name="Andreopoulos B."/>
            <person name="Lu D."/>
            <person name="Skrede I."/>
            <person name="Drula E."/>
            <person name="Henrissat B."/>
            <person name="Morin E."/>
            <person name="Kohler A."/>
            <person name="Barry K."/>
            <person name="LaButti K."/>
            <person name="Morin E."/>
            <person name="Salamov A."/>
            <person name="Lipzen A."/>
            <person name="Mereny Z."/>
            <person name="Hegedus B."/>
            <person name="Baldrian P."/>
            <person name="Stursova M."/>
            <person name="Weitz H."/>
            <person name="Taylor A."/>
            <person name="Grigoriev I.V."/>
            <person name="Nagy L.G."/>
            <person name="Martin F."/>
            <person name="Kauserud H."/>
        </authorList>
    </citation>
    <scope>NUCLEOTIDE SEQUENCE</scope>
    <source>
        <strain evidence="20">9144</strain>
    </source>
</reference>
<organism evidence="20 21">
    <name type="scientific">Mycena pura</name>
    <dbReference type="NCBI Taxonomy" id="153505"/>
    <lineage>
        <taxon>Eukaryota</taxon>
        <taxon>Fungi</taxon>
        <taxon>Dikarya</taxon>
        <taxon>Basidiomycota</taxon>
        <taxon>Agaricomycotina</taxon>
        <taxon>Agaricomycetes</taxon>
        <taxon>Agaricomycetidae</taxon>
        <taxon>Agaricales</taxon>
        <taxon>Marasmiineae</taxon>
        <taxon>Mycenaceae</taxon>
        <taxon>Mycena</taxon>
    </lineage>
</organism>
<evidence type="ECO:0000256" key="4">
    <source>
        <dbReference type="ARBA" id="ARBA00012595"/>
    </source>
</evidence>
<dbReference type="PIRSF" id="PIRSF001024">
    <property type="entry name" value="Alph-amyl_fung"/>
    <property type="match status" value="1"/>
</dbReference>
<feature type="binding site" evidence="17">
    <location>
        <position position="100"/>
    </location>
    <ligand>
        <name>substrate</name>
    </ligand>
</feature>
<dbReference type="EC" id="3.2.1.1" evidence="4"/>
<dbReference type="SMART" id="SM00642">
    <property type="entry name" value="Aamy"/>
    <property type="match status" value="1"/>
</dbReference>
<evidence type="ECO:0000256" key="13">
    <source>
        <dbReference type="PIRSR" id="PIRSR001024-1"/>
    </source>
</evidence>
<feature type="signal peptide" evidence="18">
    <location>
        <begin position="1"/>
        <end position="19"/>
    </location>
</feature>
<dbReference type="PANTHER" id="PTHR10357:SF215">
    <property type="entry name" value="ALPHA-AMYLASE 1"/>
    <property type="match status" value="1"/>
</dbReference>
<evidence type="ECO:0000256" key="9">
    <source>
        <dbReference type="ARBA" id="ARBA00023157"/>
    </source>
</evidence>
<feature type="chain" id="PRO_5041937314" description="alpha-amylase" evidence="18">
    <location>
        <begin position="20"/>
        <end position="536"/>
    </location>
</feature>
<feature type="disulfide bond" evidence="16">
    <location>
        <begin position="173"/>
        <end position="187"/>
    </location>
</feature>
<dbReference type="Gene3D" id="2.60.40.1180">
    <property type="entry name" value="Golgi alpha-mannosidase II"/>
    <property type="match status" value="1"/>
</dbReference>
<keyword evidence="7 20" id="KW-0378">Hydrolase</keyword>
<feature type="binding site" evidence="15">
    <location>
        <position position="185"/>
    </location>
    <ligand>
        <name>Ca(2+)</name>
        <dbReference type="ChEBI" id="CHEBI:29108"/>
        <label>1</label>
    </ligand>
</feature>
<evidence type="ECO:0000256" key="17">
    <source>
        <dbReference type="PIRSR" id="PIRSR001024-5"/>
    </source>
</evidence>
<evidence type="ECO:0000256" key="10">
    <source>
        <dbReference type="ARBA" id="ARBA00023180"/>
    </source>
</evidence>
<dbReference type="InterPro" id="IPR013780">
    <property type="entry name" value="Glyco_hydro_b"/>
</dbReference>
<dbReference type="InterPro" id="IPR017853">
    <property type="entry name" value="GH"/>
</dbReference>
<feature type="binding site" evidence="15">
    <location>
        <position position="138"/>
    </location>
    <ligand>
        <name>Ca(2+)</name>
        <dbReference type="ChEBI" id="CHEBI:29108"/>
        <label>1</label>
    </ligand>
</feature>
<dbReference type="SUPFAM" id="SSF51445">
    <property type="entry name" value="(Trans)glycosidases"/>
    <property type="match status" value="1"/>
</dbReference>
<keyword evidence="10" id="KW-0325">Glycoprotein</keyword>
<feature type="active site" description="Proton donor" evidence="13">
    <location>
        <position position="253"/>
    </location>
</feature>
<feature type="binding site" evidence="15">
    <location>
        <position position="229"/>
    </location>
    <ligand>
        <name>Ca(2+)</name>
        <dbReference type="ChEBI" id="CHEBI:29108"/>
        <label>2</label>
    </ligand>
</feature>
<dbReference type="PANTHER" id="PTHR10357">
    <property type="entry name" value="ALPHA-AMYLASE FAMILY MEMBER"/>
    <property type="match status" value="1"/>
</dbReference>
<dbReference type="Gene3D" id="3.20.20.80">
    <property type="entry name" value="Glycosidases"/>
    <property type="match status" value="1"/>
</dbReference>
<evidence type="ECO:0000256" key="18">
    <source>
        <dbReference type="SAM" id="SignalP"/>
    </source>
</evidence>
<evidence type="ECO:0000256" key="3">
    <source>
        <dbReference type="ARBA" id="ARBA00008061"/>
    </source>
</evidence>
<feature type="site" description="Transition state stabilizer" evidence="14">
    <location>
        <position position="322"/>
    </location>
</feature>
<dbReference type="FunFam" id="3.20.20.80:FF:000120">
    <property type="entry name" value="Alpha-amylase A"/>
    <property type="match status" value="1"/>
</dbReference>
<dbReference type="InterPro" id="IPR013777">
    <property type="entry name" value="A-amylase-like"/>
</dbReference>
<gene>
    <name evidence="20" type="ORF">GGX14DRAFT_588659</name>
</gene>
<feature type="active site" description="Nucleophile" evidence="13">
    <location>
        <position position="229"/>
    </location>
</feature>
<keyword evidence="21" id="KW-1185">Reference proteome</keyword>
<evidence type="ECO:0000256" key="8">
    <source>
        <dbReference type="ARBA" id="ARBA00022837"/>
    </source>
</evidence>
<dbReference type="AlphaFoldDB" id="A0AAD6Y458"/>
<keyword evidence="12" id="KW-0326">Glycosidase</keyword>
<keyword evidence="11" id="KW-0119">Carbohydrate metabolism</keyword>
<dbReference type="Pfam" id="PF09260">
    <property type="entry name" value="A_amylase_dom_C"/>
    <property type="match status" value="1"/>
</dbReference>
<evidence type="ECO:0000256" key="16">
    <source>
        <dbReference type="PIRSR" id="PIRSR001024-4"/>
    </source>
</evidence>
<dbReference type="InterPro" id="IPR006047">
    <property type="entry name" value="GH13_cat_dom"/>
</dbReference>
<keyword evidence="9 16" id="KW-1015">Disulfide bond</keyword>
<name>A0AAD6Y458_9AGAR</name>
<dbReference type="SUPFAM" id="SSF51011">
    <property type="entry name" value="Glycosyl hydrolase domain"/>
    <property type="match status" value="1"/>
</dbReference>
<dbReference type="Proteomes" id="UP001219525">
    <property type="component" value="Unassembled WGS sequence"/>
</dbReference>
<feature type="binding site" evidence="17">
    <location>
        <position position="322"/>
    </location>
    <ligand>
        <name>substrate</name>
    </ligand>
</feature>
<evidence type="ECO:0000256" key="6">
    <source>
        <dbReference type="ARBA" id="ARBA00022729"/>
    </source>
</evidence>
<sequence>MPSFAITLFSLLLASPALAASAEDWSTRSIYQLVTDRFATSNDSSTPCDTSRRTFCGGSWSGIGNHLDYIQEMGFDAIWISPVATNVERTAYGDGYHGYWSRDIDTISPHFGTPDDLKALSAAVHKRGMFLMLDVVVNHYAGIPTNTTASGGFTFDYASFVPLGTQADFHSQCFISDYANQTDVEQCWLGDENLPLPDVNTEDPAVVATMNQWIKGLVANFSADGVRIDTVKHIRHDFWSGFTASAGVFTLGEVLTYDAKYAASYLDAVDAVLEYPAFYGLNTAFGSPYLSALLNSPSLASLAPANVSSSPALSAAFLENHDQPRFPSYTSDLALIKNAMVWPFVGDGIPILYYGQEQGYQGDGDPSNREALWLSGYETNKPLVAHVTALNAARKLAIARNASFLTGRAYWIPQPNLSSLMLAKPPLLALLTNAGANASVQPTWNIPAGQYAPNTTLVDVLACVPVVLDGAGPGGATVVRAQAGRPQVLVPASMLRAGGGACPARAAGGSGAAAWVRGGRGMLAVVGAVLAVFALV</sequence>
<evidence type="ECO:0000256" key="2">
    <source>
        <dbReference type="ARBA" id="ARBA00001913"/>
    </source>
</evidence>
<feature type="binding site" evidence="15">
    <location>
        <position position="198"/>
    </location>
    <ligand>
        <name>Ca(2+)</name>
        <dbReference type="ChEBI" id="CHEBI:29108"/>
        <label>1</label>
    </ligand>
</feature>
<evidence type="ECO:0000256" key="15">
    <source>
        <dbReference type="PIRSR" id="PIRSR001024-3"/>
    </source>
</evidence>
<dbReference type="Pfam" id="PF00128">
    <property type="entry name" value="Alpha-amylase"/>
    <property type="match status" value="1"/>
</dbReference>
<accession>A0AAD6Y458</accession>